<keyword evidence="4" id="KW-1185">Reference proteome</keyword>
<organism evidence="1 3">
    <name type="scientific">Klebsiella quasivariicola</name>
    <dbReference type="NCBI Taxonomy" id="2026240"/>
    <lineage>
        <taxon>Bacteria</taxon>
        <taxon>Pseudomonadati</taxon>
        <taxon>Pseudomonadota</taxon>
        <taxon>Gammaproteobacteria</taxon>
        <taxon>Enterobacterales</taxon>
        <taxon>Enterobacteriaceae</taxon>
        <taxon>Klebsiella/Raoultella group</taxon>
        <taxon>Klebsiella</taxon>
        <taxon>Klebsiella pneumoniae complex</taxon>
    </lineage>
</organism>
<dbReference type="KEGG" id="kqv:B8P98_07220"/>
<evidence type="ECO:0000313" key="2">
    <source>
        <dbReference type="EMBL" id="VVJ45880.1"/>
    </source>
</evidence>
<evidence type="ECO:0000313" key="4">
    <source>
        <dbReference type="Proteomes" id="UP000259400"/>
    </source>
</evidence>
<dbReference type="RefSeq" id="WP_080896830.1">
    <property type="nucleotide sequence ID" value="NZ_CAAHGB010000003.1"/>
</dbReference>
<proteinExistence type="predicted"/>
<accession>A0A223U7X2</accession>
<comment type="caution">
    <text evidence="1">The sequence shown here is derived from an EMBL/GenBank/DDBJ whole genome shotgun (WGS) entry which is preliminary data.</text>
</comment>
<dbReference type="Proteomes" id="UP000257712">
    <property type="component" value="Unassembled WGS sequence"/>
</dbReference>
<reference evidence="1 3" key="1">
    <citation type="submission" date="2018-08" db="EMBL/GenBank/DDBJ databases">
        <authorList>
            <consortium name="Pathogen Informatics"/>
        </authorList>
    </citation>
    <scope>NUCLEOTIDE SEQUENCE [LARGE SCALE GENOMIC DNA]</scope>
    <source>
        <strain evidence="2 4">EuSCAPE_IL010</strain>
        <strain evidence="1 3">EuSCAPE_IT371</strain>
    </source>
</reference>
<name>A0A223U7X2_9ENTR</name>
<dbReference type="Proteomes" id="UP000259400">
    <property type="component" value="Unassembled WGS sequence"/>
</dbReference>
<evidence type="ECO:0000313" key="1">
    <source>
        <dbReference type="EMBL" id="SXE01204.1"/>
    </source>
</evidence>
<gene>
    <name evidence="2" type="ORF">SAMEA3538468_00792</name>
    <name evidence="1" type="ORF">SAMEA3538780_04489</name>
</gene>
<dbReference type="EMBL" id="UJYZ02000002">
    <property type="protein sequence ID" value="VVJ45880.1"/>
    <property type="molecule type" value="Genomic_DNA"/>
</dbReference>
<dbReference type="AlphaFoldDB" id="A0A223U7X2"/>
<protein>
    <submittedName>
        <fullName evidence="1">Uncharacterized protein</fullName>
    </submittedName>
</protein>
<sequence>MYYNNVVISYLQANKILAIKLERAVSGIEQRVSSQVKTIGAGVTRALYYTSCFTDEYQDVCKKQKNEDVRFAKGIYHLLQRNDIVYEMLQIYFEEIFRHKTTEQLEHIKRILMAVNIHIAADSLTKSGFVLATATCVSVGMKLSLDMGALAGRSAGVAVTVAGVYGVVQKAADSAERLRICYPAFFSILYEQELEMMYFLVAPLFEHADAFKAQWASDAEIANIIERMIR</sequence>
<evidence type="ECO:0000313" key="3">
    <source>
        <dbReference type="Proteomes" id="UP000257712"/>
    </source>
</evidence>
<dbReference type="GeneID" id="69754061"/>
<dbReference type="EMBL" id="UJZG01000020">
    <property type="protein sequence ID" value="SXE01204.1"/>
    <property type="molecule type" value="Genomic_DNA"/>
</dbReference>
<accession>A0A6C2VKF9</accession>